<dbReference type="AlphaFoldDB" id="A0A8K0P5L4"/>
<keyword evidence="2" id="KW-1185">Reference proteome</keyword>
<gene>
    <name evidence="1" type="ORF">J437_LFUL005138</name>
</gene>
<reference evidence="1" key="2">
    <citation type="submission" date="2017-10" db="EMBL/GenBank/DDBJ databases">
        <title>Ladona fulva Genome sequencing and assembly.</title>
        <authorList>
            <person name="Murali S."/>
            <person name="Richards S."/>
            <person name="Bandaranaike D."/>
            <person name="Bellair M."/>
            <person name="Blankenburg K."/>
            <person name="Chao H."/>
            <person name="Dinh H."/>
            <person name="Doddapaneni H."/>
            <person name="Dugan-Rocha S."/>
            <person name="Elkadiri S."/>
            <person name="Gnanaolivu R."/>
            <person name="Hernandez B."/>
            <person name="Skinner E."/>
            <person name="Javaid M."/>
            <person name="Lee S."/>
            <person name="Li M."/>
            <person name="Ming W."/>
            <person name="Munidasa M."/>
            <person name="Muniz J."/>
            <person name="Nguyen L."/>
            <person name="Hughes D."/>
            <person name="Osuji N."/>
            <person name="Pu L.-L."/>
            <person name="Puazo M."/>
            <person name="Qu C."/>
            <person name="Quiroz J."/>
            <person name="Raj R."/>
            <person name="Weissenberger G."/>
            <person name="Xin Y."/>
            <person name="Zou X."/>
            <person name="Han Y."/>
            <person name="Worley K."/>
            <person name="Muzny D."/>
            <person name="Gibbs R."/>
        </authorList>
    </citation>
    <scope>NUCLEOTIDE SEQUENCE</scope>
    <source>
        <strain evidence="1">Sampled in the wild</strain>
    </source>
</reference>
<comment type="caution">
    <text evidence="1">The sequence shown here is derived from an EMBL/GenBank/DDBJ whole genome shotgun (WGS) entry which is preliminary data.</text>
</comment>
<dbReference type="Proteomes" id="UP000792457">
    <property type="component" value="Unassembled WGS sequence"/>
</dbReference>
<dbReference type="OrthoDB" id="422540at2759"/>
<dbReference type="EMBL" id="KZ308753">
    <property type="protein sequence ID" value="KAG8233932.1"/>
    <property type="molecule type" value="Genomic_DNA"/>
</dbReference>
<proteinExistence type="predicted"/>
<name>A0A8K0P5L4_LADFU</name>
<protein>
    <submittedName>
        <fullName evidence="1">Uncharacterized protein</fullName>
    </submittedName>
</protein>
<accession>A0A8K0P5L4</accession>
<sequence length="181" mass="20595">MDSFSRWPEVYPFMDISVETTAKVYFRAWISCFSDICKTNDQGWRFQSDLFCQLMRLQAAIRCHGGYQWVEALPAILLGLHSSWKEDNQTTLAEVVSRGPKTFKVQIGEHEVVVVINRIKPVYVAESQEPVDSVEEEVNVIQPSAQPSLLSVPPAPPVPITTTRSGRRVCFPKKLENHILY</sequence>
<reference evidence="1" key="1">
    <citation type="submission" date="2013-04" db="EMBL/GenBank/DDBJ databases">
        <authorList>
            <person name="Qu J."/>
            <person name="Murali S.C."/>
            <person name="Bandaranaike D."/>
            <person name="Bellair M."/>
            <person name="Blankenburg K."/>
            <person name="Chao H."/>
            <person name="Dinh H."/>
            <person name="Doddapaneni H."/>
            <person name="Downs B."/>
            <person name="Dugan-Rocha S."/>
            <person name="Elkadiri S."/>
            <person name="Gnanaolivu R.D."/>
            <person name="Hernandez B."/>
            <person name="Javaid M."/>
            <person name="Jayaseelan J.C."/>
            <person name="Lee S."/>
            <person name="Li M."/>
            <person name="Ming W."/>
            <person name="Munidasa M."/>
            <person name="Muniz J."/>
            <person name="Nguyen L."/>
            <person name="Ongeri F."/>
            <person name="Osuji N."/>
            <person name="Pu L.-L."/>
            <person name="Puazo M."/>
            <person name="Qu C."/>
            <person name="Quiroz J."/>
            <person name="Raj R."/>
            <person name="Weissenberger G."/>
            <person name="Xin Y."/>
            <person name="Zou X."/>
            <person name="Han Y."/>
            <person name="Richards S."/>
            <person name="Worley K."/>
            <person name="Muzny D."/>
            <person name="Gibbs R."/>
        </authorList>
    </citation>
    <scope>NUCLEOTIDE SEQUENCE</scope>
    <source>
        <strain evidence="1">Sampled in the wild</strain>
    </source>
</reference>
<organism evidence="1 2">
    <name type="scientific">Ladona fulva</name>
    <name type="common">Scarce chaser dragonfly</name>
    <name type="synonym">Libellula fulva</name>
    <dbReference type="NCBI Taxonomy" id="123851"/>
    <lineage>
        <taxon>Eukaryota</taxon>
        <taxon>Metazoa</taxon>
        <taxon>Ecdysozoa</taxon>
        <taxon>Arthropoda</taxon>
        <taxon>Hexapoda</taxon>
        <taxon>Insecta</taxon>
        <taxon>Pterygota</taxon>
        <taxon>Palaeoptera</taxon>
        <taxon>Odonata</taxon>
        <taxon>Epiprocta</taxon>
        <taxon>Anisoptera</taxon>
        <taxon>Libelluloidea</taxon>
        <taxon>Libellulidae</taxon>
        <taxon>Ladona</taxon>
    </lineage>
</organism>
<evidence type="ECO:0000313" key="1">
    <source>
        <dbReference type="EMBL" id="KAG8233932.1"/>
    </source>
</evidence>
<evidence type="ECO:0000313" key="2">
    <source>
        <dbReference type="Proteomes" id="UP000792457"/>
    </source>
</evidence>